<feature type="transmembrane region" description="Helical" evidence="2">
    <location>
        <begin position="967"/>
        <end position="989"/>
    </location>
</feature>
<feature type="transmembrane region" description="Helical" evidence="2">
    <location>
        <begin position="1121"/>
        <end position="1139"/>
    </location>
</feature>
<feature type="transmembrane region" description="Helical" evidence="2">
    <location>
        <begin position="2028"/>
        <end position="2049"/>
    </location>
</feature>
<feature type="transmembrane region" description="Helical" evidence="2">
    <location>
        <begin position="1955"/>
        <end position="1976"/>
    </location>
</feature>
<feature type="region of interest" description="Disordered" evidence="1">
    <location>
        <begin position="2155"/>
        <end position="2194"/>
    </location>
</feature>
<feature type="region of interest" description="Disordered" evidence="1">
    <location>
        <begin position="1078"/>
        <end position="1100"/>
    </location>
</feature>
<protein>
    <recommendedName>
        <fullName evidence="5">1,3-beta-glucan synthase</fullName>
    </recommendedName>
</protein>
<sequence length="2194" mass="247147">MAAVAPAPSGPPLSAIQRNLHSHTFRSLVEAAFSDPDPCTPSCTSWRFAKPLAFVVVVIQVAWALVIPIKNVAVMAIPDFATDREETFTNSSYPGYTPHDTPRLNGIQVRQLVQDILDLSLGDDTLRRKFEEHGDFVIDELASTLSPTLHQTFTQREEAVIVPNRTTGVNTTIKIVCNDDADVVLHGMRCFDTVMNLPCDDSSFVNGVPKNTTALDFVNLSEVVGTTSGWTNSIGLITFVDFFHQIMRQIFAKQDWKAALLPYQDINLVYNPYRLLTPFTDDGLLTMPDESTLWTNDGQYLKYGKKTIVSCATSEVIFGCIYVRHYVIGLIQEALQKYGLYNYASGWIATPPYIENRTKVLFTSALSVEVTVGAGFKKFLDIKRTLFTVLMTEKSNSSVLLKRDRALQGAMLMGSSIRNVWHLCRYPNSFYSYMTPEVNNVTDALELEYRQIGALHAGFNGMKFDFTRNTMAVLKLSEQSKVETVNRTLATFALEQELANWYRDYEVRPDTGLVALVQQHFGSMDGVDGTKQVHCYQGLLRKIAQVAWIMALRLQPVMNHLVYTAMVDGGDPASWTLKQMLLSEVVAEDPYGNRVHMPYVRTSISADLGNAWPMIPLLAAFCSVRGSTFVLQELLLQMNSTYNQLIELEAGNSQLRDVVFCPIGQQSANVSAHDSKDEMYAKIYPLLVGVITDLLGRVDEIHKLMETEVVSVQVRREIVLYDRYHSIFNFEGSPVYWQNSALGIGLMRLTSKEAPFPEDLRRVQSTMVCYNTLELRYLNTSTRCWNEVSSVEEVRQKRFSEGLRVIVFSTWSMGIVLNLIGAYVAVTYTWTLWRSWVLSEKEPFSIDLALNLDIQSIGLMNMSKCCIMAFSVIPLIFSIHLPPDDEFMKTRTDMPPWWNECIVALCMTWFVRLGMEMGRYFVQLRHFNLWFYIITMRVRNCSVIFTFLLRQTIPQTAGDFDTGIAKLILSCLVSTILGFLLVFSSRFVMTDDRYSRDKLSQLLARGNFDRTWYGVLGQSPSGWSHAGLLFEGWRAVECDGGGIGLVLSRFVDLNAPERTDTVTLARPAFLSLTQGNSDLASPPSAARLNAAPSTATKTTGLRARVTSRVNADQRKSHFRRAVVAVLVVTQVFWAMIIPIKNVAVMSTPLVRDDQVETSTNSSYPGLQLGKTQEMTGQDVLALVNDILELSISNDAIRHKFEENGDFVIDDLATMLTSEQHKTFGLYYGLVLQSSEALAATFTPREEDIIIANASASGDVKITLKCPASDAQLQGMLCTDASGLPCDDSSFVDGTPKPDTKLKPVQLSSVVGDRADYAPSVCQTELAGSHIMPYQDYSVIYNPYPLTTPFSIDNVLKMPDEATFWVNDGAYLKYGKATFISCALSEIVLGYVYVRRYVIDLIQQKLKEQNWYKVNSALITSPAFILDRAKIVFSSSVSVTVGAGFSDFSEINRKLYTVLMTSKASSMVLLKRDRAMEGSMLMGSSIRHLWYMMRYPNSFYSYMTPEVRSDSVVLEYKQIGSLHSGFNGMKFDFTRNVMAVIKLSERAKLEGTGQNVNWFDQEQQFADWFFHREGSELVPLVRQQFGDLGVGAAKEVECYRGLIRKIAQVTWIMALRQHVSLNHLVYTAMLDGGDPASWTAKQMLLDELVVEDPYGYRSSISYVRTSITPNTGNAWPMIPLLVALQLFHGRNDTLRMLFDEMNGTYNNLIELEAANTQFRDVVFCPIGVNKFGVSKTDDKASMYEKIAPALKLLLADIVDAVPHIHSAMENEVAPVQVRQELLQWNRHHPIFMYEGSPVYWQNSALAVGLVRLATKEAPLPEDLERYRSSVVCYNTLELRYLNASTRCWNELRSVLETRTQRSSEGLRVISFSMWSMGVVLNVIGAHVAIIYSTRLWRSWVLSGFEDISMELAVNLDIQSIGMLNLGQCAIMAFSVLPLIVSYHIPNDIEFTQPTGYPSWFVEIIVALCMTWFVRLGMEIGRYAIRLRHFNRWFYITSTRVRYTAVVVTWVVRLSIPVKDGDFNMGIWKLIVSCVASLFLGAIMITASKLFETPDFQPRDRLSQLLLRGGFDRNWYGVLGQTTFGWSHVGLLFEGWQVVKRGNGRIGLVHSKFLDLDEASDAKTTPLDHSTFKNVVKDAKVHMQPKGSFFVRRWRRGSSDSSVTRSTKGNSRRKVEVRPSKQPKNAVAPDTSFKSE</sequence>
<feature type="compositionally biased region" description="Polar residues" evidence="1">
    <location>
        <begin position="2157"/>
        <end position="2167"/>
    </location>
</feature>
<evidence type="ECO:0008006" key="5">
    <source>
        <dbReference type="Google" id="ProtNLM"/>
    </source>
</evidence>
<keyword evidence="2" id="KW-0472">Membrane</keyword>
<name>A0AAV2ZKB8_9STRA</name>
<evidence type="ECO:0000256" key="2">
    <source>
        <dbReference type="SAM" id="Phobius"/>
    </source>
</evidence>
<organism evidence="3 4">
    <name type="scientific">Lagenidium giganteum</name>
    <dbReference type="NCBI Taxonomy" id="4803"/>
    <lineage>
        <taxon>Eukaryota</taxon>
        <taxon>Sar</taxon>
        <taxon>Stramenopiles</taxon>
        <taxon>Oomycota</taxon>
        <taxon>Peronosporomycetes</taxon>
        <taxon>Pythiales</taxon>
        <taxon>Pythiaceae</taxon>
    </lineage>
</organism>
<feature type="transmembrane region" description="Helical" evidence="2">
    <location>
        <begin position="927"/>
        <end position="947"/>
    </location>
</feature>
<keyword evidence="4" id="KW-1185">Reference proteome</keyword>
<feature type="transmembrane region" description="Helical" evidence="2">
    <location>
        <begin position="897"/>
        <end position="915"/>
    </location>
</feature>
<evidence type="ECO:0000313" key="3">
    <source>
        <dbReference type="EMBL" id="DBA04954.1"/>
    </source>
</evidence>
<keyword evidence="2" id="KW-1133">Transmembrane helix</keyword>
<reference evidence="3" key="2">
    <citation type="journal article" date="2023" name="Microbiol Resour">
        <title>Decontamination and Annotation of the Draft Genome Sequence of the Oomycete Lagenidium giganteum ARSEF 373.</title>
        <authorList>
            <person name="Morgan W.R."/>
            <person name="Tartar A."/>
        </authorList>
    </citation>
    <scope>NUCLEOTIDE SEQUENCE</scope>
    <source>
        <strain evidence="3">ARSEF 373</strain>
    </source>
</reference>
<dbReference type="EMBL" id="DAKRPA010000004">
    <property type="protein sequence ID" value="DBA04954.1"/>
    <property type="molecule type" value="Genomic_DNA"/>
</dbReference>
<feature type="transmembrane region" description="Helical" evidence="2">
    <location>
        <begin position="1870"/>
        <end position="1890"/>
    </location>
</feature>
<feature type="transmembrane region" description="Helical" evidence="2">
    <location>
        <begin position="1924"/>
        <end position="1943"/>
    </location>
</feature>
<reference evidence="3" key="1">
    <citation type="submission" date="2022-11" db="EMBL/GenBank/DDBJ databases">
        <authorList>
            <person name="Morgan W.R."/>
            <person name="Tartar A."/>
        </authorList>
    </citation>
    <scope>NUCLEOTIDE SEQUENCE</scope>
    <source>
        <strain evidence="3">ARSEF 373</strain>
    </source>
</reference>
<feature type="transmembrane region" description="Helical" evidence="2">
    <location>
        <begin position="805"/>
        <end position="833"/>
    </location>
</feature>
<comment type="caution">
    <text evidence="3">The sequence shown here is derived from an EMBL/GenBank/DDBJ whole genome shotgun (WGS) entry which is preliminary data.</text>
</comment>
<proteinExistence type="predicted"/>
<keyword evidence="2" id="KW-0812">Transmembrane</keyword>
<evidence type="ECO:0000256" key="1">
    <source>
        <dbReference type="SAM" id="MobiDB-lite"/>
    </source>
</evidence>
<gene>
    <name evidence="3" type="ORF">N0F65_006956</name>
</gene>
<evidence type="ECO:0000313" key="4">
    <source>
        <dbReference type="Proteomes" id="UP001146120"/>
    </source>
</evidence>
<dbReference type="Proteomes" id="UP001146120">
    <property type="component" value="Unassembled WGS sequence"/>
</dbReference>
<accession>A0AAV2ZKB8</accession>
<feature type="transmembrane region" description="Helical" evidence="2">
    <location>
        <begin position="854"/>
        <end position="877"/>
    </location>
</feature>